<evidence type="ECO:0000313" key="3">
    <source>
        <dbReference type="Proteomes" id="UP000516304"/>
    </source>
</evidence>
<sequence length="175" mass="20107">MKGLLRYIPAIIGLLSLVYLFYTGDCYAETAYPLLQLNLYLTALVIMLPWWEDERFGFELKVFAPLWLSMAAVMAGMEFLGGLAAILWLAWLFLPLFKIDSVLIFLKELTEDLKLKESPIKALSMVLIPPLSIVTWYHVIFGIQAVILIAIYITYLLPTELRRSKNMEKEKVSKK</sequence>
<feature type="transmembrane region" description="Helical" evidence="1">
    <location>
        <begin position="7"/>
        <end position="24"/>
    </location>
</feature>
<feature type="transmembrane region" description="Helical" evidence="1">
    <location>
        <begin position="30"/>
        <end position="51"/>
    </location>
</feature>
<keyword evidence="1" id="KW-0812">Transmembrane</keyword>
<dbReference type="EMBL" id="LR881183">
    <property type="protein sequence ID" value="CAD5243199.1"/>
    <property type="molecule type" value="Genomic_DNA"/>
</dbReference>
<evidence type="ECO:0000313" key="2">
    <source>
        <dbReference type="EMBL" id="CAD5243199.1"/>
    </source>
</evidence>
<proteinExistence type="predicted"/>
<protein>
    <submittedName>
        <fullName evidence="2">Uncharacterized protein</fullName>
    </submittedName>
</protein>
<organism evidence="2 3">
    <name type="scientific">Thermococcus camini</name>
    <dbReference type="NCBI Taxonomy" id="2016373"/>
    <lineage>
        <taxon>Archaea</taxon>
        <taxon>Methanobacteriati</taxon>
        <taxon>Methanobacteriota</taxon>
        <taxon>Thermococci</taxon>
        <taxon>Thermococcales</taxon>
        <taxon>Thermococcaceae</taxon>
        <taxon>Thermococcus</taxon>
    </lineage>
</organism>
<keyword evidence="1" id="KW-1133">Transmembrane helix</keyword>
<feature type="transmembrane region" description="Helical" evidence="1">
    <location>
        <begin position="135"/>
        <end position="157"/>
    </location>
</feature>
<dbReference type="GeneID" id="58917781"/>
<accession>A0A7G2D3Y1</accession>
<dbReference type="AlphaFoldDB" id="A0A7G2D3Y1"/>
<name>A0A7G2D3Y1_9EURY</name>
<dbReference type="KEGG" id="tcq:TIRI35C_0045"/>
<reference evidence="2 3" key="1">
    <citation type="submission" date="2020-09" db="EMBL/GenBank/DDBJ databases">
        <authorList>
            <person name="Courtine D."/>
        </authorList>
    </citation>
    <scope>NUCLEOTIDE SEQUENCE [LARGE SCALE GENOMIC DNA]</scope>
    <source>
        <strain evidence="2 3">IRI35c</strain>
    </source>
</reference>
<keyword evidence="1" id="KW-0472">Membrane</keyword>
<evidence type="ECO:0000256" key="1">
    <source>
        <dbReference type="SAM" id="Phobius"/>
    </source>
</evidence>
<feature type="transmembrane region" description="Helical" evidence="1">
    <location>
        <begin position="63"/>
        <end position="91"/>
    </location>
</feature>
<dbReference type="Proteomes" id="UP000516304">
    <property type="component" value="Chromosome TIRI35C"/>
</dbReference>
<keyword evidence="3" id="KW-1185">Reference proteome</keyword>
<gene>
    <name evidence="2" type="ORF">TIRI35C_0045</name>
</gene>
<dbReference type="RefSeq" id="WP_188201297.1">
    <property type="nucleotide sequence ID" value="NZ_LR881183.1"/>
</dbReference>